<keyword evidence="5" id="KW-0862">Zinc</keyword>
<dbReference type="InterPro" id="IPR020789">
    <property type="entry name" value="RNA_pol_suN_Zn-BS"/>
</dbReference>
<keyword evidence="3" id="KW-0240">DNA-directed RNA polymerase</keyword>
<evidence type="ECO:0000256" key="1">
    <source>
        <dbReference type="ARBA" id="ARBA00004123"/>
    </source>
</evidence>
<dbReference type="SUPFAM" id="SSF46924">
    <property type="entry name" value="RNA polymerase subunit RPB10"/>
    <property type="match status" value="1"/>
</dbReference>
<name>A0A9N8VRK2_9GLOM</name>
<organism evidence="8 9">
    <name type="scientific">Ambispora gerdemannii</name>
    <dbReference type="NCBI Taxonomy" id="144530"/>
    <lineage>
        <taxon>Eukaryota</taxon>
        <taxon>Fungi</taxon>
        <taxon>Fungi incertae sedis</taxon>
        <taxon>Mucoromycota</taxon>
        <taxon>Glomeromycotina</taxon>
        <taxon>Glomeromycetes</taxon>
        <taxon>Archaeosporales</taxon>
        <taxon>Ambisporaceae</taxon>
        <taxon>Ambispora</taxon>
    </lineage>
</organism>
<proteinExistence type="inferred from homology"/>
<dbReference type="AlphaFoldDB" id="A0A9N8VRK2"/>
<accession>A0A9N8VRK2</accession>
<evidence type="ECO:0000256" key="3">
    <source>
        <dbReference type="ARBA" id="ARBA00022478"/>
    </source>
</evidence>
<protein>
    <recommendedName>
        <fullName evidence="2">DNA-directed RNA polymerases I, II, and III subunit RPABC5</fullName>
    </recommendedName>
</protein>
<dbReference type="GO" id="GO:0005666">
    <property type="term" value="C:RNA polymerase III complex"/>
    <property type="evidence" value="ECO:0007669"/>
    <property type="project" value="TreeGrafter"/>
</dbReference>
<dbReference type="FunFam" id="1.10.10.60:FF:000024">
    <property type="entry name" value="DNA-directed RNA polymerases I, II, and III subunit"/>
    <property type="match status" value="1"/>
</dbReference>
<comment type="caution">
    <text evidence="8">The sequence shown here is derived from an EMBL/GenBank/DDBJ whole genome shotgun (WGS) entry which is preliminary data.</text>
</comment>
<keyword evidence="4" id="KW-0479">Metal-binding</keyword>
<dbReference type="GO" id="GO:0006360">
    <property type="term" value="P:transcription by RNA polymerase I"/>
    <property type="evidence" value="ECO:0007669"/>
    <property type="project" value="TreeGrafter"/>
</dbReference>
<sequence length="79" mass="9506">MIIPVRCFSCGKVIGNKWQEYQDLLANDYTDNEAMNMVGLKRYCCRRMILTHSDLIEKLLQYNPQERSREQHRSQVRRN</sequence>
<dbReference type="GO" id="GO:0005665">
    <property type="term" value="C:RNA polymerase II, core complex"/>
    <property type="evidence" value="ECO:0007669"/>
    <property type="project" value="TreeGrafter"/>
</dbReference>
<evidence type="ECO:0000256" key="4">
    <source>
        <dbReference type="ARBA" id="ARBA00022723"/>
    </source>
</evidence>
<dbReference type="Gene3D" id="1.10.10.60">
    <property type="entry name" value="Homeodomain-like"/>
    <property type="match status" value="1"/>
</dbReference>
<dbReference type="PIRSF" id="PIRSF005653">
    <property type="entry name" value="RNA_pol_N/8_sub"/>
    <property type="match status" value="1"/>
</dbReference>
<comment type="similarity">
    <text evidence="7">Belongs to the archaeal Rpo10/eukaryotic RPB10 RNA polymerase subunit family.</text>
</comment>
<keyword evidence="6" id="KW-0804">Transcription</keyword>
<dbReference type="GO" id="GO:0003899">
    <property type="term" value="F:DNA-directed RNA polymerase activity"/>
    <property type="evidence" value="ECO:0007669"/>
    <property type="project" value="InterPro"/>
</dbReference>
<dbReference type="NCBIfam" id="NF003089">
    <property type="entry name" value="PRK04016.1"/>
    <property type="match status" value="1"/>
</dbReference>
<dbReference type="GO" id="GO:0006366">
    <property type="term" value="P:transcription by RNA polymerase II"/>
    <property type="evidence" value="ECO:0007669"/>
    <property type="project" value="TreeGrafter"/>
</dbReference>
<dbReference type="PANTHER" id="PTHR23431:SF3">
    <property type="entry name" value="DNA-DIRECTED RNA POLYMERASES I, II, AND III SUBUNIT RPABC5"/>
    <property type="match status" value="1"/>
</dbReference>
<comment type="subcellular location">
    <subcellularLocation>
        <location evidence="1">Nucleus</location>
    </subcellularLocation>
</comment>
<evidence type="ECO:0000256" key="2">
    <source>
        <dbReference type="ARBA" id="ARBA00020813"/>
    </source>
</evidence>
<keyword evidence="9" id="KW-1185">Reference proteome</keyword>
<reference evidence="8" key="1">
    <citation type="submission" date="2021-06" db="EMBL/GenBank/DDBJ databases">
        <authorList>
            <person name="Kallberg Y."/>
            <person name="Tangrot J."/>
            <person name="Rosling A."/>
        </authorList>
    </citation>
    <scope>NUCLEOTIDE SEQUENCE</scope>
    <source>
        <strain evidence="8">MT106</strain>
    </source>
</reference>
<dbReference type="PROSITE" id="PS01112">
    <property type="entry name" value="RNA_POL_N_8KD"/>
    <property type="match status" value="1"/>
</dbReference>
<evidence type="ECO:0000256" key="6">
    <source>
        <dbReference type="ARBA" id="ARBA00023163"/>
    </source>
</evidence>
<dbReference type="GO" id="GO:0005736">
    <property type="term" value="C:RNA polymerase I complex"/>
    <property type="evidence" value="ECO:0007669"/>
    <property type="project" value="TreeGrafter"/>
</dbReference>
<evidence type="ECO:0000313" key="9">
    <source>
        <dbReference type="Proteomes" id="UP000789831"/>
    </source>
</evidence>
<evidence type="ECO:0000256" key="5">
    <source>
        <dbReference type="ARBA" id="ARBA00022833"/>
    </source>
</evidence>
<dbReference type="InterPro" id="IPR000268">
    <property type="entry name" value="RPABC5/Rpb10"/>
</dbReference>
<evidence type="ECO:0000256" key="7">
    <source>
        <dbReference type="ARBA" id="ARBA00025720"/>
    </source>
</evidence>
<dbReference type="InterPro" id="IPR023580">
    <property type="entry name" value="RNA_pol_su_RPB10"/>
</dbReference>
<dbReference type="GO" id="GO:0042797">
    <property type="term" value="P:tRNA transcription by RNA polymerase III"/>
    <property type="evidence" value="ECO:0007669"/>
    <property type="project" value="TreeGrafter"/>
</dbReference>
<gene>
    <name evidence="8" type="ORF">AGERDE_LOCUS2195</name>
</gene>
<evidence type="ECO:0000313" key="8">
    <source>
        <dbReference type="EMBL" id="CAG8459890.1"/>
    </source>
</evidence>
<dbReference type="GO" id="GO:0008270">
    <property type="term" value="F:zinc ion binding"/>
    <property type="evidence" value="ECO:0007669"/>
    <property type="project" value="InterPro"/>
</dbReference>
<dbReference type="Pfam" id="PF01194">
    <property type="entry name" value="RNA_pol_N"/>
    <property type="match status" value="1"/>
</dbReference>
<dbReference type="PANTHER" id="PTHR23431">
    <property type="entry name" value="DNA-DIRECTED RNA POLYMERASES I, II, AND III SUBUNIT RPABC5 FAMILY MEMBER"/>
    <property type="match status" value="1"/>
</dbReference>
<dbReference type="OrthoDB" id="10258858at2759"/>
<dbReference type="GO" id="GO:0003677">
    <property type="term" value="F:DNA binding"/>
    <property type="evidence" value="ECO:0007669"/>
    <property type="project" value="InterPro"/>
</dbReference>
<dbReference type="EMBL" id="CAJVPL010000174">
    <property type="protein sequence ID" value="CAG8459890.1"/>
    <property type="molecule type" value="Genomic_DNA"/>
</dbReference>
<dbReference type="Proteomes" id="UP000789831">
    <property type="component" value="Unassembled WGS sequence"/>
</dbReference>